<reference evidence="2 3" key="1">
    <citation type="submission" date="2012-08" db="EMBL/GenBank/DDBJ databases">
        <title>Whole genome shotgun sequence of Gordonia rhizosphera NBRC 16068.</title>
        <authorList>
            <person name="Takarada H."/>
            <person name="Isaki S."/>
            <person name="Hosoyama A."/>
            <person name="Tsuchikane K."/>
            <person name="Katsumata H."/>
            <person name="Baba S."/>
            <person name="Ohji S."/>
            <person name="Yamazaki S."/>
            <person name="Fujita N."/>
        </authorList>
    </citation>
    <scope>NUCLEOTIDE SEQUENCE [LARGE SCALE GENOMIC DNA]</scope>
    <source>
        <strain evidence="2 3">NBRC 16068</strain>
    </source>
</reference>
<dbReference type="Gene3D" id="3.90.550.10">
    <property type="entry name" value="Spore Coat Polysaccharide Biosynthesis Protein SpsA, Chain A"/>
    <property type="match status" value="1"/>
</dbReference>
<comment type="caution">
    <text evidence="2">The sequence shown here is derived from an EMBL/GenBank/DDBJ whole genome shotgun (WGS) entry which is preliminary data.</text>
</comment>
<dbReference type="AlphaFoldDB" id="K6W5V7"/>
<keyword evidence="3" id="KW-1185">Reference proteome</keyword>
<protein>
    <submittedName>
        <fullName evidence="2">Putative glycosyltransferase</fullName>
    </submittedName>
</protein>
<dbReference type="CDD" id="cd04186">
    <property type="entry name" value="GT_2_like_c"/>
    <property type="match status" value="1"/>
</dbReference>
<keyword evidence="2" id="KW-0808">Transferase</keyword>
<gene>
    <name evidence="2" type="ORF">GORHZ_050_00030</name>
</gene>
<dbReference type="PANTHER" id="PTHR43179">
    <property type="entry name" value="RHAMNOSYLTRANSFERASE WBBL"/>
    <property type="match status" value="1"/>
</dbReference>
<dbReference type="InterPro" id="IPR001173">
    <property type="entry name" value="Glyco_trans_2-like"/>
</dbReference>
<dbReference type="GO" id="GO:0016740">
    <property type="term" value="F:transferase activity"/>
    <property type="evidence" value="ECO:0007669"/>
    <property type="project" value="UniProtKB-KW"/>
</dbReference>
<dbReference type="RefSeq" id="WP_006330986.1">
    <property type="nucleotide sequence ID" value="NZ_BAHC01000050.1"/>
</dbReference>
<dbReference type="Pfam" id="PF00535">
    <property type="entry name" value="Glycos_transf_2"/>
    <property type="match status" value="1"/>
</dbReference>
<sequence>MVSVSVAVVSYNSAAVITGLLDSLIAGLSGYSFEIVVVDNGSQDSTPEIVEARADCLLVRSNNIGYAAGINLAEQHCRLDGPLLILNPDATVAEGFLAPLLDTLAAPAVGIAAPRILNADGSLAKSLRREPSLGRATGLGFTGLKAFSEYVNDPAEYEYSHSVDWALGAAMLIDRRCFRELGGWDPTYFLYSEETDFCLQARDAGWLTVYNPHSTVTHVGGQSGQSPRTHAMQIVNRVRLYRRRHSAAGAYAYLFLTVLSELSWLARGHRESAASTVSLLMPSRRPPEIQCSDTLLPR</sequence>
<name>K6W5V7_9ACTN</name>
<dbReference type="Proteomes" id="UP000008363">
    <property type="component" value="Unassembled WGS sequence"/>
</dbReference>
<dbReference type="eggNOG" id="COG1216">
    <property type="taxonomic scope" value="Bacteria"/>
</dbReference>
<dbReference type="EMBL" id="BAHC01000050">
    <property type="protein sequence ID" value="GAB89086.1"/>
    <property type="molecule type" value="Genomic_DNA"/>
</dbReference>
<organism evidence="2 3">
    <name type="scientific">Gordonia rhizosphera NBRC 16068</name>
    <dbReference type="NCBI Taxonomy" id="1108045"/>
    <lineage>
        <taxon>Bacteria</taxon>
        <taxon>Bacillati</taxon>
        <taxon>Actinomycetota</taxon>
        <taxon>Actinomycetes</taxon>
        <taxon>Mycobacteriales</taxon>
        <taxon>Gordoniaceae</taxon>
        <taxon>Gordonia</taxon>
    </lineage>
</organism>
<dbReference type="SUPFAM" id="SSF53448">
    <property type="entry name" value="Nucleotide-diphospho-sugar transferases"/>
    <property type="match status" value="1"/>
</dbReference>
<dbReference type="STRING" id="1108045.GORHZ_050_00030"/>
<evidence type="ECO:0000313" key="3">
    <source>
        <dbReference type="Proteomes" id="UP000008363"/>
    </source>
</evidence>
<evidence type="ECO:0000313" key="2">
    <source>
        <dbReference type="EMBL" id="GAB89086.1"/>
    </source>
</evidence>
<evidence type="ECO:0000259" key="1">
    <source>
        <dbReference type="Pfam" id="PF00535"/>
    </source>
</evidence>
<dbReference type="InterPro" id="IPR029044">
    <property type="entry name" value="Nucleotide-diphossugar_trans"/>
</dbReference>
<dbReference type="PANTHER" id="PTHR43179:SF7">
    <property type="entry name" value="RHAMNOSYLTRANSFERASE WBBL"/>
    <property type="match status" value="1"/>
</dbReference>
<feature type="domain" description="Glycosyltransferase 2-like" evidence="1">
    <location>
        <begin position="5"/>
        <end position="125"/>
    </location>
</feature>
<dbReference type="OrthoDB" id="9771846at2"/>
<proteinExistence type="predicted"/>
<accession>K6W5V7</accession>